<protein>
    <recommendedName>
        <fullName evidence="2">DUF6824 domain-containing protein</fullName>
    </recommendedName>
</protein>
<feature type="compositionally biased region" description="Low complexity" evidence="1">
    <location>
        <begin position="1"/>
        <end position="12"/>
    </location>
</feature>
<evidence type="ECO:0000313" key="3">
    <source>
        <dbReference type="EMBL" id="CAB9519255.1"/>
    </source>
</evidence>
<evidence type="ECO:0000256" key="1">
    <source>
        <dbReference type="SAM" id="MobiDB-lite"/>
    </source>
</evidence>
<sequence>MLQSLSHFSSSSKQQIVAKTTEGRPHKTKRLVLSPQQHFHPVRTVNGYWHPQLPRSPYPQPAMMPYYGPPPQQQYRPIQQPDNQQPGRPHEQLYSPVKTTTTTADANNDDDIVFFLLPMDYRPCPRTVIIVGNHNNNNTQDHHAGNVRFQQLVQRELGAYRAAETENKTTVIRRVLTELQYAFVQQDVATCRWYRVPDAAQRDLVERVFQNAIKDNRTAALYISRSSRNRNWLRQEQEHRNGTRRWR</sequence>
<dbReference type="Pfam" id="PF20710">
    <property type="entry name" value="DUF6824"/>
    <property type="match status" value="1"/>
</dbReference>
<evidence type="ECO:0000259" key="2">
    <source>
        <dbReference type="Pfam" id="PF20710"/>
    </source>
</evidence>
<organism evidence="3 4">
    <name type="scientific">Seminavis robusta</name>
    <dbReference type="NCBI Taxonomy" id="568900"/>
    <lineage>
        <taxon>Eukaryota</taxon>
        <taxon>Sar</taxon>
        <taxon>Stramenopiles</taxon>
        <taxon>Ochrophyta</taxon>
        <taxon>Bacillariophyta</taxon>
        <taxon>Bacillariophyceae</taxon>
        <taxon>Bacillariophycidae</taxon>
        <taxon>Naviculales</taxon>
        <taxon>Naviculaceae</taxon>
        <taxon>Seminavis</taxon>
    </lineage>
</organism>
<comment type="caution">
    <text evidence="3">The sequence shown here is derived from an EMBL/GenBank/DDBJ whole genome shotgun (WGS) entry which is preliminary data.</text>
</comment>
<feature type="compositionally biased region" description="Pro residues" evidence="1">
    <location>
        <begin position="60"/>
        <end position="72"/>
    </location>
</feature>
<feature type="region of interest" description="Disordered" evidence="1">
    <location>
        <begin position="1"/>
        <end position="26"/>
    </location>
</feature>
<gene>
    <name evidence="3" type="ORF">SEMRO_1002_G229920.1</name>
</gene>
<evidence type="ECO:0000313" key="4">
    <source>
        <dbReference type="Proteomes" id="UP001153069"/>
    </source>
</evidence>
<dbReference type="EMBL" id="CAICTM010001000">
    <property type="protein sequence ID" value="CAB9519255.1"/>
    <property type="molecule type" value="Genomic_DNA"/>
</dbReference>
<feature type="compositionally biased region" description="Low complexity" evidence="1">
    <location>
        <begin position="73"/>
        <end position="85"/>
    </location>
</feature>
<accession>A0A9N8EF43</accession>
<reference evidence="3" key="1">
    <citation type="submission" date="2020-06" db="EMBL/GenBank/DDBJ databases">
        <authorList>
            <consortium name="Plant Systems Biology data submission"/>
        </authorList>
    </citation>
    <scope>NUCLEOTIDE SEQUENCE</scope>
    <source>
        <strain evidence="3">D6</strain>
    </source>
</reference>
<dbReference type="InterPro" id="IPR049227">
    <property type="entry name" value="DUF6824"/>
</dbReference>
<keyword evidence="4" id="KW-1185">Reference proteome</keyword>
<name>A0A9N8EF43_9STRA</name>
<dbReference type="AlphaFoldDB" id="A0A9N8EF43"/>
<feature type="domain" description="DUF6824" evidence="2">
    <location>
        <begin position="139"/>
        <end position="205"/>
    </location>
</feature>
<proteinExistence type="predicted"/>
<feature type="region of interest" description="Disordered" evidence="1">
    <location>
        <begin position="60"/>
        <end position="93"/>
    </location>
</feature>
<dbReference type="Proteomes" id="UP001153069">
    <property type="component" value="Unassembled WGS sequence"/>
</dbReference>